<dbReference type="PRINTS" id="PR00313">
    <property type="entry name" value="CABNDNGRPT"/>
</dbReference>
<protein>
    <submittedName>
        <fullName evidence="8">Alkaline phosphatase</fullName>
        <ecNumber evidence="8">3.1.3.1</ecNumber>
    </submittedName>
</protein>
<dbReference type="RefSeq" id="WP_072333769.1">
    <property type="nucleotide sequence ID" value="NZ_LT630450.1"/>
</dbReference>
<dbReference type="InterPro" id="IPR011049">
    <property type="entry name" value="Serralysin-like_metalloprot_C"/>
</dbReference>
<dbReference type="InterPro" id="IPR001343">
    <property type="entry name" value="Hemolysn_Ca-bd"/>
</dbReference>
<feature type="region of interest" description="Disordered" evidence="6">
    <location>
        <begin position="141"/>
        <end position="170"/>
    </location>
</feature>
<feature type="compositionally biased region" description="Low complexity" evidence="6">
    <location>
        <begin position="152"/>
        <end position="162"/>
    </location>
</feature>
<dbReference type="PRINTS" id="PR01488">
    <property type="entry name" value="RTXTOXINA"/>
</dbReference>
<keyword evidence="5" id="KW-0472">Membrane</keyword>
<dbReference type="Proteomes" id="UP000186323">
    <property type="component" value="Chromosome I"/>
</dbReference>
<dbReference type="SUPFAM" id="SSF51120">
    <property type="entry name" value="beta-Roll"/>
    <property type="match status" value="1"/>
</dbReference>
<evidence type="ECO:0000256" key="5">
    <source>
        <dbReference type="ARBA" id="ARBA00023136"/>
    </source>
</evidence>
<dbReference type="EC" id="3.1.3.1" evidence="8"/>
<dbReference type="GO" id="GO:0004035">
    <property type="term" value="F:alkaline phosphatase activity"/>
    <property type="evidence" value="ECO:0007669"/>
    <property type="project" value="UniProtKB-EC"/>
</dbReference>
<organism evidence="8 9">
    <name type="scientific">Desulfovibrio piger</name>
    <dbReference type="NCBI Taxonomy" id="901"/>
    <lineage>
        <taxon>Bacteria</taxon>
        <taxon>Pseudomonadati</taxon>
        <taxon>Thermodesulfobacteriota</taxon>
        <taxon>Desulfovibrionia</taxon>
        <taxon>Desulfovibrionales</taxon>
        <taxon>Desulfovibrionaceae</taxon>
        <taxon>Desulfovibrio</taxon>
    </lineage>
</organism>
<sequence length="2906" mass="303639">MADIRLAKPAAGTTQTVPSAPDGRFIFDFPADAATLTRNGDDLVLTFEDGAAIQLQGFYTTYSKEEMPSFQVDGVEISGQDFFAALDEDLMPAAGPASGSSAARGGRYNEYGGSDLLDGLDHLGRLDIGFDGGTQLATDTVEPSPYSEVDHGVTVTPSTPGTDPDDPSIPVQGEDFPPTMPHDVLQVDESALDGGSGGGSATAAGSMRVSAPDGVAIITIGGVVVWQNGALTGNPVLTDEGHLDVTGFDGTNLTYTYTLTGSTQEHTKLNAGGENDAIAHEMAVVVTDTDGDSGSAVIRVEITDDVPTIESFEKTVTEGDADPIVGNALEGAVAGADGANFAWTNPDQQGRYGKLTLNEDGTYSYELNNDDPEVKALTDGDTRTEEISYAYTDADGDVATGKVTITINGVNNGVEVGSGTLTVYEAGLDDGSQAGQAAAPTTAEGSLTVNAPDGVKDIRIDGVTVFENGALTGNTVSTNEGTLTVTGFDEATGELKFTYELTGNTLEHNTDATDKQLSHDLAVTVTDVDGSTDTGVVTVVITDDGPVVTPVETEYKGNKYVNTVSVSFGADNDTGTDSSLAVNAHDVDGTVIEWIKVDDSTSSGTDLSKLSQGESWTNGNIIVSRENGNFVFKIKENGSNAHITVTATDADGDTDTEELNLTAPDAGPNAIIVDEALLTDGNVVNSDNSGHNPSGTGSFTVNLNGEDGTVTLNYGTGENSSITLSLINGETFDKDWLSTNKTLTVNGVVVEVTGATQQDGSWKIEYSYSLTGQQTHTGQGVGENDALSDEIDITVTDATGDTSTGSLTVTVHDDGPVLTDKIDFTVPEGKENYYDNSPEIMFTIGVSPNNTRLEDLEFGADVGEDTASAATLTVKVNGAEFTIQVTRDEDGNLHFSGDKGEGKILFTGPADADKEDSLSYDKETGIFTYTRPTADIGGTTNSYDVSLTITDADGDSATVSNIYTTVFRNPTVTNSTVTTDEGNIIMNDIPIGSGDENDKTSQVENTAQGSITVNLDHADGTITIGDMPITVDKDGNILSVNGNTGGILDGQTIKGTYGYLSNISLVAQGDGTITINYTYTLNAPVNGGTNNVSGRGDSHLADQFTVTVTTQGGTETGTITANALDDAPVLAVSNPESVKDTADTIEIPLEKFSVGADVISLDGKTASISVEVGENEYTFTIIHESNGTYSFIAPNNQDDNLKIESTAEGGYKIVYTRAPQDIADGKDDSYTFGITVTDADGDTATGSVTVCAKVVPPTINESGSKTDLLVDEDGLVHETNSKTDAGQLVVDMHGQAGTVTIGGVQVTVSTEDQVGWAMEPAQGRYGKLTITEATWNDGKLTINYEYTLQTPYTDSDNENGINTVVDADSFQILINGESSGSITVDIVDDVPTLTVENFHGAYGEGIDGTVNFDFGADNGEGTKIELSVNGGEKVAGASTDGKNWTFDVDGQTVTLNAETGEFHYDLPASGSNREYIFQFTVTDADDDEVSNAAPVTVTVEGTDLTGVKGSVTGDDDNVLTGKEVAVTMPELPAGVTLVANQWVNVTDADGKVYGQLHVDENGKVTFEQTVAYSGSQHNAQGESEKATGFSGNLTVNLADGTTSSITVDVSILDAMPTLEVKEFDGAYGAGINGTVDFGFGADNGEGTKIELSVNGGKKVAGVSNDGQNWTFMVDGKTVKLDAATGEFHYDLPASGSKDTYTFQFTVTDADGDEVSNAAPVTVEGTDLSEVKGHVTGDDDNVLTGEDVPVTMPELPAGVTLVANQRVNVTDADGKVYGQLIVDENGNVTFEQTVAYSGSQHNAQGESEEATGFSGSLTVNLADGTTSSITVDVSILDAMPTLEVKEFDGAYGAGINGTVDFGFGADNGEGTKIELSVNGGKKVAGVSNDGQNWTFDVDGQTVTLNAETGEFHYDLPASGSKDTYTFQFTVTDADDDEVSNAAPVTVTVEGTDLSEVKGSVTGDDDNVLTGEAVSVTIPELPAGVTLVANQTVNVTDADGKVYGQLIVDAEGKVTFAQTVAYSGSQHNAQGESEDATGFSGNLTVNLADGTTSSITVDVSILDDIPTISNSDMSTSVILGDSSDNLAKVDEEISFINYKKIDVNDGKPVYEQTSTKVSTTYWNGQITISAAKVTYNGDDERGNPLITAEDTNGMQLLYSSYNGGTKQYYKDNNPPQEDKQNNIAHKDKDGNWYRDAPESDWGLTVGNSKDDGEIKATGDTSDAVVIDLEGYAYGITINFGAFFAGKSSPDDPAAGTGYDNVSEKALITFYKDGKLVYSTVEYGTNSGEFTFNTGDIVLEGFDKVVISAVDNSTPDFPNENSDFTIQGIDFITKRDDPIIINEGKVTAKSGADGFADAYTDSYAKFDLADMVEQNGGELNGDGTSGTITVLKDGTKQRVTLELSEGSSGESILTGTLESGEQLFTATLDKDGNWTMEQYEQFRVPGKQGSNQFELVFKTEDADGDISSTTVNVPLEVVDQTTTGTGVAIGNDNDSIVITGGDGVAGTVAAGDSGLSSRNLADAGDDTITAAGSDSSVIVYGDVMNTDRLLYELKQLEQSNSWVVAGAVVSDLPNYGSGTQVFQWLEANGEKLTGTDYAGWTHADTVDYMLRHADELGYETCVGDTGEFYLVKPDGTVLDMDGTEATVGLDSLTGRGGGDDTITGSKADDVIYGQEGNDLLVGDAPSGSGEGSTVDSIEGTTVASIKGMDSEDLDAFIQSVEGTDADGDDRLFGGTGDDVLLGMGGDDYIDGGAGEDAIFGGRGNDIIVYDSNDYLVSGGSGIDFMVSDDSTLTLTTLLSGGKDGHEGPIVDSIEVLITGKDALSLTSLEQMAKDYGISITGSSLKLNDDLWTQEGNGYRFTGDPDNGSTPDELFMQVNNDTDARVSVELVPSDDIAEAVQRAEIEHSNG</sequence>
<feature type="region of interest" description="Disordered" evidence="6">
    <location>
        <begin position="2163"/>
        <end position="2212"/>
    </location>
</feature>
<dbReference type="GO" id="GO:0016020">
    <property type="term" value="C:membrane"/>
    <property type="evidence" value="ECO:0007669"/>
    <property type="project" value="UniProtKB-SubCell"/>
</dbReference>
<gene>
    <name evidence="8" type="ORF">DESPIGER_0963</name>
</gene>
<keyword evidence="8" id="KW-0378">Hydrolase</keyword>
<dbReference type="InterPro" id="IPR013783">
    <property type="entry name" value="Ig-like_fold"/>
</dbReference>
<dbReference type="NCBIfam" id="TIGR01965">
    <property type="entry name" value="VCBS_repeat"/>
    <property type="match status" value="3"/>
</dbReference>
<dbReference type="InterPro" id="IPR040853">
    <property type="entry name" value="RapA2_cadherin-like"/>
</dbReference>
<dbReference type="GO" id="GO:0090729">
    <property type="term" value="F:toxin activity"/>
    <property type="evidence" value="ECO:0007669"/>
    <property type="project" value="UniProtKB-KW"/>
</dbReference>
<keyword evidence="2" id="KW-0800">Toxin</keyword>
<dbReference type="InterPro" id="IPR018511">
    <property type="entry name" value="Hemolysin-typ_Ca-bd_CS"/>
</dbReference>
<dbReference type="Gene3D" id="2.60.40.10">
    <property type="entry name" value="Immunoglobulins"/>
    <property type="match status" value="1"/>
</dbReference>
<evidence type="ECO:0000313" key="8">
    <source>
        <dbReference type="EMBL" id="SFV72826.1"/>
    </source>
</evidence>
<dbReference type="Pfam" id="PF00353">
    <property type="entry name" value="HemolysinCabind"/>
    <property type="match status" value="2"/>
</dbReference>
<proteinExistence type="predicted"/>
<dbReference type="InterPro" id="IPR010221">
    <property type="entry name" value="VCBS_dom"/>
</dbReference>
<dbReference type="OrthoDB" id="5459075at2"/>
<reference evidence="9" key="1">
    <citation type="submission" date="2016-10" db="EMBL/GenBank/DDBJ databases">
        <authorList>
            <person name="Wegmann U."/>
        </authorList>
    </citation>
    <scope>NUCLEOTIDE SEQUENCE [LARGE SCALE GENOMIC DNA]</scope>
</reference>
<dbReference type="Pfam" id="PF17803">
    <property type="entry name" value="Cadherin_4"/>
    <property type="match status" value="1"/>
</dbReference>
<dbReference type="EMBL" id="LT630450">
    <property type="protein sequence ID" value="SFV72826.1"/>
    <property type="molecule type" value="Genomic_DNA"/>
</dbReference>
<evidence type="ECO:0000259" key="7">
    <source>
        <dbReference type="Pfam" id="PF17803"/>
    </source>
</evidence>
<name>A0A1K1LDP8_9BACT</name>
<evidence type="ECO:0000256" key="1">
    <source>
        <dbReference type="ARBA" id="ARBA00004370"/>
    </source>
</evidence>
<evidence type="ECO:0000256" key="6">
    <source>
        <dbReference type="SAM" id="MobiDB-lite"/>
    </source>
</evidence>
<accession>A0A1K1LDP8</accession>
<keyword evidence="4" id="KW-0843">Virulence</keyword>
<dbReference type="GO" id="GO:0005576">
    <property type="term" value="C:extracellular region"/>
    <property type="evidence" value="ECO:0007669"/>
    <property type="project" value="InterPro"/>
</dbReference>
<dbReference type="InterPro" id="IPR003995">
    <property type="entry name" value="RTX_toxin_determinant-A"/>
</dbReference>
<feature type="domain" description="RapA2 cadherin-like" evidence="7">
    <location>
        <begin position="297"/>
        <end position="365"/>
    </location>
</feature>
<dbReference type="GO" id="GO:0005509">
    <property type="term" value="F:calcium ion binding"/>
    <property type="evidence" value="ECO:0007669"/>
    <property type="project" value="InterPro"/>
</dbReference>
<evidence type="ECO:0000313" key="9">
    <source>
        <dbReference type="Proteomes" id="UP000186323"/>
    </source>
</evidence>
<comment type="subcellular location">
    <subcellularLocation>
        <location evidence="1">Membrane</location>
    </subcellularLocation>
</comment>
<evidence type="ECO:0000256" key="2">
    <source>
        <dbReference type="ARBA" id="ARBA00022656"/>
    </source>
</evidence>
<dbReference type="KEGG" id="dpg:DESPIGER_0963"/>
<evidence type="ECO:0000256" key="3">
    <source>
        <dbReference type="ARBA" id="ARBA00022737"/>
    </source>
</evidence>
<keyword evidence="9" id="KW-1185">Reference proteome</keyword>
<feature type="compositionally biased region" description="Basic and acidic residues" evidence="6">
    <location>
        <begin position="2174"/>
        <end position="2195"/>
    </location>
</feature>
<evidence type="ECO:0000256" key="4">
    <source>
        <dbReference type="ARBA" id="ARBA00023026"/>
    </source>
</evidence>
<dbReference type="PROSITE" id="PS00330">
    <property type="entry name" value="HEMOLYSIN_CALCIUM"/>
    <property type="match status" value="2"/>
</dbReference>
<keyword evidence="3" id="KW-0677">Repeat</keyword>